<dbReference type="AlphaFoldDB" id="A0A0E3KQL6"/>
<dbReference type="SUPFAM" id="SSF143631">
    <property type="entry name" value="ApbE-like"/>
    <property type="match status" value="1"/>
</dbReference>
<dbReference type="Gene3D" id="3.10.520.10">
    <property type="entry name" value="ApbE-like domains"/>
    <property type="match status" value="1"/>
</dbReference>
<dbReference type="GeneID" id="41601388"/>
<protein>
    <recommendedName>
        <fullName evidence="1">UPF0280 protein MSTHC_0125</fullName>
    </recommendedName>
</protein>
<dbReference type="KEGG" id="mthe:MSTHC_0125"/>
<evidence type="ECO:0000313" key="2">
    <source>
        <dbReference type="EMBL" id="AKB14443.1"/>
    </source>
</evidence>
<dbReference type="RefSeq" id="WP_048166528.1">
    <property type="nucleotide sequence ID" value="NZ_CP009502.1"/>
</dbReference>
<organism evidence="2 3">
    <name type="scientific">Methanosarcina thermophila CHTI-55</name>
    <dbReference type="NCBI Taxonomy" id="1434121"/>
    <lineage>
        <taxon>Archaea</taxon>
        <taxon>Methanobacteriati</taxon>
        <taxon>Methanobacteriota</taxon>
        <taxon>Stenosarchaea group</taxon>
        <taxon>Methanomicrobia</taxon>
        <taxon>Methanosarcinales</taxon>
        <taxon>Methanosarcinaceae</taxon>
        <taxon>Methanosarcina</taxon>
    </lineage>
</organism>
<proteinExistence type="inferred from homology"/>
<sequence>MSYPVKKPAEKPDHTPIKEHFQLKETIVTIAADDQAHIEAAKEAIRIHRAALETYILSDPYFRLTLEPYECPKNAPEIVKRMVKAGNTMGIGPMSAVAGTISALAVEAMVDAGAKYAIVDNGGDIALINDKPVVVGIYAGQSPIKNLGLIFEPRHSITGVCTSAGTVGPSISFGMADAAVVLSDDVSLADAAATALGNEVGIGKESVEASFRVVKEIPGLRGAVVIQGEYIGMWGQLPKITRADIRYEHITKA</sequence>
<dbReference type="EMBL" id="CP009502">
    <property type="protein sequence ID" value="AKB14443.1"/>
    <property type="molecule type" value="Genomic_DNA"/>
</dbReference>
<dbReference type="InterPro" id="IPR003374">
    <property type="entry name" value="ApbE-like_sf"/>
</dbReference>
<reference evidence="2 3" key="1">
    <citation type="submission" date="2014-07" db="EMBL/GenBank/DDBJ databases">
        <title>Methanogenic archaea and the global carbon cycle.</title>
        <authorList>
            <person name="Henriksen J.R."/>
            <person name="Luke J."/>
            <person name="Reinhart S."/>
            <person name="Benedict M.N."/>
            <person name="Youngblut N.D."/>
            <person name="Metcalf M.E."/>
            <person name="Whitaker R.J."/>
            <person name="Metcalf W.W."/>
        </authorList>
    </citation>
    <scope>NUCLEOTIDE SEQUENCE [LARGE SCALE GENOMIC DNA]</scope>
    <source>
        <strain evidence="2 3">CHTI-55</strain>
    </source>
</reference>
<dbReference type="NCBIfam" id="NF003324">
    <property type="entry name" value="PRK04334.1-4"/>
    <property type="match status" value="1"/>
</dbReference>
<evidence type="ECO:0000256" key="1">
    <source>
        <dbReference type="HAMAP-Rule" id="MF_01079"/>
    </source>
</evidence>
<dbReference type="HAMAP" id="MF_01079">
    <property type="entry name" value="UPF0280"/>
    <property type="match status" value="1"/>
</dbReference>
<dbReference type="HOGENOM" id="CLU_074757_0_0_2"/>
<dbReference type="PIRSF" id="PIRSF006421">
    <property type="entry name" value="UCP006421"/>
    <property type="match status" value="1"/>
</dbReference>
<dbReference type="InterPro" id="IPR037456">
    <property type="entry name" value="MA1715-like"/>
</dbReference>
<dbReference type="InterPro" id="IPR007183">
    <property type="entry name" value="UPF0280"/>
</dbReference>
<accession>A0A0E3KQL6</accession>
<name>A0A0E3KQL6_METTE</name>
<dbReference type="Proteomes" id="UP000056925">
    <property type="component" value="Chromosome"/>
</dbReference>
<dbReference type="PATRIC" id="fig|1434121.4.peg.161"/>
<comment type="similarity">
    <text evidence="1">Belongs to the UPF0280 family.</text>
</comment>
<gene>
    <name evidence="2" type="ORF">MSTHC_0125</name>
</gene>
<evidence type="ECO:0000313" key="3">
    <source>
        <dbReference type="Proteomes" id="UP000056925"/>
    </source>
</evidence>